<dbReference type="PANTHER" id="PTHR33164">
    <property type="entry name" value="TRANSCRIPTIONAL REGULATOR, MARR FAMILY"/>
    <property type="match status" value="1"/>
</dbReference>
<dbReference type="Gene3D" id="1.10.10.10">
    <property type="entry name" value="Winged helix-like DNA-binding domain superfamily/Winged helix DNA-binding domain"/>
    <property type="match status" value="1"/>
</dbReference>
<reference evidence="2" key="1">
    <citation type="submission" date="2023-08" db="EMBL/GenBank/DDBJ databases">
        <title>Emergence of clinically-relevant ST2 carbapenem-resistant Acinetobacter baumannii strains in hospital sewages in Zhejiang, East of China.</title>
        <authorList>
            <person name="Kaichao C."/>
            <person name="Zhang R."/>
        </authorList>
    </citation>
    <scope>NUCLEOTIDE SEQUENCE</scope>
    <source>
        <strain evidence="2">M-RB-37</strain>
    </source>
</reference>
<evidence type="ECO:0000313" key="2">
    <source>
        <dbReference type="EMBL" id="MDQ8936995.1"/>
    </source>
</evidence>
<dbReference type="AlphaFoldDB" id="A0AAW8JB46"/>
<name>A0AAW8JB46_9GAMM</name>
<dbReference type="PROSITE" id="PS50995">
    <property type="entry name" value="HTH_MARR_2"/>
    <property type="match status" value="1"/>
</dbReference>
<proteinExistence type="predicted"/>
<protein>
    <submittedName>
        <fullName evidence="2">MarR family transcriptional regulator</fullName>
    </submittedName>
</protein>
<evidence type="ECO:0000259" key="1">
    <source>
        <dbReference type="PROSITE" id="PS50995"/>
    </source>
</evidence>
<dbReference type="RefSeq" id="WP_308980669.1">
    <property type="nucleotide sequence ID" value="NZ_JAVIDL010000042.1"/>
</dbReference>
<dbReference type="GO" id="GO:0003700">
    <property type="term" value="F:DNA-binding transcription factor activity"/>
    <property type="evidence" value="ECO:0007669"/>
    <property type="project" value="InterPro"/>
</dbReference>
<dbReference type="GO" id="GO:0006950">
    <property type="term" value="P:response to stress"/>
    <property type="evidence" value="ECO:0007669"/>
    <property type="project" value="TreeGrafter"/>
</dbReference>
<dbReference type="InterPro" id="IPR000835">
    <property type="entry name" value="HTH_MarR-typ"/>
</dbReference>
<accession>A0AAW8JB46</accession>
<comment type="caution">
    <text evidence="2">The sequence shown here is derived from an EMBL/GenBank/DDBJ whole genome shotgun (WGS) entry which is preliminary data.</text>
</comment>
<dbReference type="SMART" id="SM00347">
    <property type="entry name" value="HTH_MARR"/>
    <property type="match status" value="1"/>
</dbReference>
<organism evidence="2 3">
    <name type="scientific">Acinetobacter rudis</name>
    <dbReference type="NCBI Taxonomy" id="632955"/>
    <lineage>
        <taxon>Bacteria</taxon>
        <taxon>Pseudomonadati</taxon>
        <taxon>Pseudomonadota</taxon>
        <taxon>Gammaproteobacteria</taxon>
        <taxon>Moraxellales</taxon>
        <taxon>Moraxellaceae</taxon>
        <taxon>Acinetobacter</taxon>
    </lineage>
</organism>
<dbReference type="SUPFAM" id="SSF46785">
    <property type="entry name" value="Winged helix' DNA-binding domain"/>
    <property type="match status" value="1"/>
</dbReference>
<sequence>MTSKAIPEVDQSLYAVHNRLFFRLFQAGIILDRQSSKEMGVSTAHWSVLGALSREVVKQGMSFSDLTHYLGFSRQNLDGILKRLERDQYVKRTSDEQDRRIKIVQLTEKGWEYWFDLQEKTYEFYRQALAGLSLDDKIAFLHLMNKINQNMQTVELKPHSQDN</sequence>
<dbReference type="InterPro" id="IPR039422">
    <property type="entry name" value="MarR/SlyA-like"/>
</dbReference>
<evidence type="ECO:0000313" key="3">
    <source>
        <dbReference type="Proteomes" id="UP001243844"/>
    </source>
</evidence>
<dbReference type="PANTHER" id="PTHR33164:SF89">
    <property type="entry name" value="MARR FAMILY REGULATORY PROTEIN"/>
    <property type="match status" value="1"/>
</dbReference>
<dbReference type="Proteomes" id="UP001243844">
    <property type="component" value="Unassembled WGS sequence"/>
</dbReference>
<dbReference type="InterPro" id="IPR036388">
    <property type="entry name" value="WH-like_DNA-bd_sf"/>
</dbReference>
<gene>
    <name evidence="2" type="ORF">RFH47_14830</name>
</gene>
<dbReference type="Pfam" id="PF12802">
    <property type="entry name" value="MarR_2"/>
    <property type="match status" value="1"/>
</dbReference>
<dbReference type="PRINTS" id="PR00598">
    <property type="entry name" value="HTHMARR"/>
</dbReference>
<dbReference type="EMBL" id="JAVIDL010000042">
    <property type="protein sequence ID" value="MDQ8936995.1"/>
    <property type="molecule type" value="Genomic_DNA"/>
</dbReference>
<dbReference type="InterPro" id="IPR036390">
    <property type="entry name" value="WH_DNA-bd_sf"/>
</dbReference>
<feature type="domain" description="HTH marR-type" evidence="1">
    <location>
        <begin position="17"/>
        <end position="149"/>
    </location>
</feature>